<reference evidence="2 3" key="1">
    <citation type="submission" date="2019-11" db="EMBL/GenBank/DDBJ databases">
        <authorList>
            <person name="Zheng R.K."/>
            <person name="Sun C.M."/>
        </authorList>
    </citation>
    <scope>NUCLEOTIDE SEQUENCE [LARGE SCALE GENOMIC DNA]</scope>
    <source>
        <strain evidence="2 3">SRB007</strain>
    </source>
</reference>
<feature type="transmembrane region" description="Helical" evidence="1">
    <location>
        <begin position="90"/>
        <end position="108"/>
    </location>
</feature>
<feature type="transmembrane region" description="Helical" evidence="1">
    <location>
        <begin position="161"/>
        <end position="178"/>
    </location>
</feature>
<dbReference type="AlphaFoldDB" id="A0A6I6JEN1"/>
<feature type="transmembrane region" description="Helical" evidence="1">
    <location>
        <begin position="128"/>
        <end position="149"/>
    </location>
</feature>
<evidence type="ECO:0000313" key="2">
    <source>
        <dbReference type="EMBL" id="QGY39063.1"/>
    </source>
</evidence>
<keyword evidence="1" id="KW-1133">Transmembrane helix</keyword>
<evidence type="ECO:0000313" key="3">
    <source>
        <dbReference type="Proteomes" id="UP000428328"/>
    </source>
</evidence>
<dbReference type="EMBL" id="CP046400">
    <property type="protein sequence ID" value="QGY39063.1"/>
    <property type="molecule type" value="Genomic_DNA"/>
</dbReference>
<dbReference type="RefSeq" id="WP_158946275.1">
    <property type="nucleotide sequence ID" value="NZ_CP046400.1"/>
</dbReference>
<name>A0A6I6JEN1_9BACT</name>
<evidence type="ECO:0000256" key="1">
    <source>
        <dbReference type="SAM" id="Phobius"/>
    </source>
</evidence>
<sequence>MSEESNPTVPAKQLVKGSLVGITAYFIALFMGLSATFLFIWDKLHQSMHEAGATGLLKNVVATVASNATMSPSIIPVEGGTSFVAIPDSFAILVVLTCGAFGGLIHGIRSFYFHVKKGDLVQPDLIKLVLRPFSGSVLAIIFYLVLRAGLGQATSSDSEDGASIIFYAAVAAIVGMFTDQTVAKLKKVAEAILTKYERPEEAATDKQ</sequence>
<keyword evidence="1" id="KW-0812">Transmembrane</keyword>
<accession>A0A6I6JEN1</accession>
<dbReference type="Proteomes" id="UP000428328">
    <property type="component" value="Chromosome"/>
</dbReference>
<keyword evidence="1" id="KW-0472">Membrane</keyword>
<protein>
    <submittedName>
        <fullName evidence="2">Uncharacterized protein</fullName>
    </submittedName>
</protein>
<proteinExistence type="predicted"/>
<feature type="transmembrane region" description="Helical" evidence="1">
    <location>
        <begin position="20"/>
        <end position="41"/>
    </location>
</feature>
<organism evidence="2 3">
    <name type="scientific">Pseudodesulfovibrio cashew</name>
    <dbReference type="NCBI Taxonomy" id="2678688"/>
    <lineage>
        <taxon>Bacteria</taxon>
        <taxon>Pseudomonadati</taxon>
        <taxon>Thermodesulfobacteriota</taxon>
        <taxon>Desulfovibrionia</taxon>
        <taxon>Desulfovibrionales</taxon>
        <taxon>Desulfovibrionaceae</taxon>
    </lineage>
</organism>
<gene>
    <name evidence="2" type="ORF">GM415_02565</name>
</gene>
<dbReference type="KEGG" id="psel:GM415_02565"/>
<keyword evidence="3" id="KW-1185">Reference proteome</keyword>